<comment type="caution">
    <text evidence="3">The sequence shown here is derived from an EMBL/GenBank/DDBJ whole genome shotgun (WGS) entry which is preliminary data.</text>
</comment>
<feature type="transmembrane region" description="Helical" evidence="1">
    <location>
        <begin position="223"/>
        <end position="248"/>
    </location>
</feature>
<name>A0A2V2ZMD0_9BACI</name>
<dbReference type="Pfam" id="PF03703">
    <property type="entry name" value="bPH_2"/>
    <property type="match status" value="3"/>
</dbReference>
<dbReference type="InterPro" id="IPR005182">
    <property type="entry name" value="YdbS-like_PH"/>
</dbReference>
<keyword evidence="1" id="KW-0812">Transmembrane</keyword>
<feature type="transmembrane region" description="Helical" evidence="1">
    <location>
        <begin position="356"/>
        <end position="374"/>
    </location>
</feature>
<accession>A0A2V2ZMD0</accession>
<gene>
    <name evidence="3" type="ORF">DFO73_11789</name>
</gene>
<dbReference type="Proteomes" id="UP000247150">
    <property type="component" value="Unassembled WGS sequence"/>
</dbReference>
<feature type="transmembrane region" description="Helical" evidence="1">
    <location>
        <begin position="380"/>
        <end position="397"/>
    </location>
</feature>
<evidence type="ECO:0000259" key="2">
    <source>
        <dbReference type="Pfam" id="PF03703"/>
    </source>
</evidence>
<keyword evidence="1" id="KW-0472">Membrane</keyword>
<feature type="domain" description="YdbS-like PH" evidence="2">
    <location>
        <begin position="65"/>
        <end position="144"/>
    </location>
</feature>
<protein>
    <submittedName>
        <fullName evidence="3">Putative membrane protein</fullName>
    </submittedName>
</protein>
<feature type="transmembrane region" description="Helical" evidence="1">
    <location>
        <begin position="21"/>
        <end position="38"/>
    </location>
</feature>
<reference evidence="3 4" key="1">
    <citation type="submission" date="2018-05" db="EMBL/GenBank/DDBJ databases">
        <title>Freshwater and sediment microbial communities from various areas in North America, analyzing microbe dynamics in response to fracking.</title>
        <authorList>
            <person name="Lamendella R."/>
        </authorList>
    </citation>
    <scope>NUCLEOTIDE SEQUENCE [LARGE SCALE GENOMIC DNA]</scope>
    <source>
        <strain evidence="3 4">15_TX</strain>
    </source>
</reference>
<sequence>MMMSNPKRLHPISAVANFLKQLKELIVPFLIFVVFGSRGGNGEVFQLVITAGVVIAVFIIGVLSWLRYTYRLEEGELRIEYGILVRKKRYIPFERIQSLDLSEGLLQRPFGLVKMKVETAGSSGAGDAEAVLTAISRKDADYIQQAFSTAKKRPSENRNKLESAAARPKVIYKISAGELLLLASTSGGVGVVLSAVFAFIFQFEEIIPYEKVFAGLEGFMANGIIFVSILVFIGFLLAWIIALVGSMIKYAGFTLKKTEKELIITRGLLEKRQITIPLHRIQAIQISENLIRQPIGLATVYIESAGGSIEDSDSARVMALPIVKRSRIAGLLKSHLPDYELQPGFFKAPKRALNRYIWRGLLVVMPFIIAPIIFFRPWGYLSLLLLIISIIWSYLKYKDAGWDISSHQLALRYRGIVRTTVFMRKNRIQSLTMSESFFQKRRNLATIEAAVMSGTGGTGGTVLDLDRNDVCAIYKWYSYTSLNGNTPLQKEKRP</sequence>
<dbReference type="AlphaFoldDB" id="A0A2V2ZMD0"/>
<feature type="transmembrane region" description="Helical" evidence="1">
    <location>
        <begin position="44"/>
        <end position="66"/>
    </location>
</feature>
<dbReference type="InterPro" id="IPR014529">
    <property type="entry name" value="UCP026631"/>
</dbReference>
<keyword evidence="1" id="KW-1133">Transmembrane helix</keyword>
<organism evidence="3 4">
    <name type="scientific">Cytobacillus oceanisediminis</name>
    <dbReference type="NCBI Taxonomy" id="665099"/>
    <lineage>
        <taxon>Bacteria</taxon>
        <taxon>Bacillati</taxon>
        <taxon>Bacillota</taxon>
        <taxon>Bacilli</taxon>
        <taxon>Bacillales</taxon>
        <taxon>Bacillaceae</taxon>
        <taxon>Cytobacillus</taxon>
    </lineage>
</organism>
<feature type="transmembrane region" description="Helical" evidence="1">
    <location>
        <begin position="179"/>
        <end position="203"/>
    </location>
</feature>
<dbReference type="PANTHER" id="PTHR34473">
    <property type="entry name" value="UPF0699 TRANSMEMBRANE PROTEIN YDBS"/>
    <property type="match status" value="1"/>
</dbReference>
<evidence type="ECO:0000313" key="3">
    <source>
        <dbReference type="EMBL" id="PWW20086.1"/>
    </source>
</evidence>
<evidence type="ECO:0000256" key="1">
    <source>
        <dbReference type="SAM" id="Phobius"/>
    </source>
</evidence>
<feature type="domain" description="YdbS-like PH" evidence="2">
    <location>
        <begin position="397"/>
        <end position="477"/>
    </location>
</feature>
<proteinExistence type="predicted"/>
<dbReference type="PIRSF" id="PIRSF026631">
    <property type="entry name" value="UCP026631"/>
    <property type="match status" value="1"/>
</dbReference>
<evidence type="ECO:0000313" key="4">
    <source>
        <dbReference type="Proteomes" id="UP000247150"/>
    </source>
</evidence>
<feature type="domain" description="YdbS-like PH" evidence="2">
    <location>
        <begin position="250"/>
        <end position="315"/>
    </location>
</feature>
<dbReference type="PANTHER" id="PTHR34473:SF2">
    <property type="entry name" value="UPF0699 TRANSMEMBRANE PROTEIN YDBT"/>
    <property type="match status" value="1"/>
</dbReference>
<dbReference type="EMBL" id="QGTW01000017">
    <property type="protein sequence ID" value="PWW20086.1"/>
    <property type="molecule type" value="Genomic_DNA"/>
</dbReference>